<gene>
    <name evidence="2" type="ORF">JKP88DRAFT_284500</name>
</gene>
<organism evidence="2 3">
    <name type="scientific">Tribonema minus</name>
    <dbReference type="NCBI Taxonomy" id="303371"/>
    <lineage>
        <taxon>Eukaryota</taxon>
        <taxon>Sar</taxon>
        <taxon>Stramenopiles</taxon>
        <taxon>Ochrophyta</taxon>
        <taxon>PX clade</taxon>
        <taxon>Xanthophyceae</taxon>
        <taxon>Tribonematales</taxon>
        <taxon>Tribonemataceae</taxon>
        <taxon>Tribonema</taxon>
    </lineage>
</organism>
<reference evidence="2" key="1">
    <citation type="submission" date="2021-02" db="EMBL/GenBank/DDBJ databases">
        <title>First Annotated Genome of the Yellow-green Alga Tribonema minus.</title>
        <authorList>
            <person name="Mahan K.M."/>
        </authorList>
    </citation>
    <scope>NUCLEOTIDE SEQUENCE</scope>
    <source>
        <strain evidence="2">UTEX B ZZ1240</strain>
    </source>
</reference>
<protein>
    <submittedName>
        <fullName evidence="2">Uncharacterized protein</fullName>
    </submittedName>
</protein>
<dbReference type="Proteomes" id="UP000664859">
    <property type="component" value="Unassembled WGS sequence"/>
</dbReference>
<evidence type="ECO:0000256" key="1">
    <source>
        <dbReference type="SAM" id="MobiDB-lite"/>
    </source>
</evidence>
<sequence length="386" mass="37784">MLSTTPYGNLNGGSGAAAAAAAAAARFSLRGDGNQAPALTAPACLRRGPSRRRRRRGVAGVADARRRGEGVVALLGWLADEALRRSDAGTLQLCCAEDEVDGEAAAAALSGGDDDVADEAPGGDGADLQGGGTEGDEPNDLESRHSVHTGPPTSMLVGTVEPMDRQLEEQRRAARAAAAAPGGNWAAHLDEVHRCVAAYAAAGAAEGVTAAAAAAAAPAAAGSATAAAAAPPPPLPELQAVAAPAARDRASVRGGERSLNAFHGGAAAGGEYREVRDAVRAAAARAAAAAESARALAAAAAEAEEDAVAAAAAVAHAGEAAAGVGALRAVKDAIVVLREDVKRLDLNGAGLGVAAAAPAARDAAGGGGGGGGVPAAQRRRRRRRCR</sequence>
<keyword evidence="3" id="KW-1185">Reference proteome</keyword>
<comment type="caution">
    <text evidence="2">The sequence shown here is derived from an EMBL/GenBank/DDBJ whole genome shotgun (WGS) entry which is preliminary data.</text>
</comment>
<evidence type="ECO:0000313" key="2">
    <source>
        <dbReference type="EMBL" id="KAG5192261.1"/>
    </source>
</evidence>
<feature type="compositionally biased region" description="Basic residues" evidence="1">
    <location>
        <begin position="377"/>
        <end position="386"/>
    </location>
</feature>
<name>A0A835ZEF8_9STRA</name>
<proteinExistence type="predicted"/>
<feature type="compositionally biased region" description="Gly residues" evidence="1">
    <location>
        <begin position="364"/>
        <end position="373"/>
    </location>
</feature>
<feature type="region of interest" description="Disordered" evidence="1">
    <location>
        <begin position="360"/>
        <end position="386"/>
    </location>
</feature>
<accession>A0A835ZEF8</accession>
<dbReference type="EMBL" id="JAFCMP010000008">
    <property type="protein sequence ID" value="KAG5192261.1"/>
    <property type="molecule type" value="Genomic_DNA"/>
</dbReference>
<feature type="compositionally biased region" description="Gly residues" evidence="1">
    <location>
        <begin position="122"/>
        <end position="133"/>
    </location>
</feature>
<feature type="region of interest" description="Disordered" evidence="1">
    <location>
        <begin position="107"/>
        <end position="159"/>
    </location>
</feature>
<dbReference type="AlphaFoldDB" id="A0A835ZEF8"/>
<evidence type="ECO:0000313" key="3">
    <source>
        <dbReference type="Proteomes" id="UP000664859"/>
    </source>
</evidence>